<evidence type="ECO:0000256" key="1">
    <source>
        <dbReference type="ARBA" id="ARBA00022801"/>
    </source>
</evidence>
<keyword evidence="1 4" id="KW-0378">Hydrolase</keyword>
<accession>A0A517Y8T7</accession>
<keyword evidence="2" id="KW-0472">Membrane</keyword>
<dbReference type="InterPro" id="IPR001932">
    <property type="entry name" value="PPM-type_phosphatase-like_dom"/>
</dbReference>
<proteinExistence type="predicted"/>
<evidence type="ECO:0000313" key="5">
    <source>
        <dbReference type="Proteomes" id="UP000315017"/>
    </source>
</evidence>
<dbReference type="EMBL" id="CP036274">
    <property type="protein sequence ID" value="QDU26636.1"/>
    <property type="molecule type" value="Genomic_DNA"/>
</dbReference>
<keyword evidence="2" id="KW-1133">Transmembrane helix</keyword>
<dbReference type="Proteomes" id="UP000315017">
    <property type="component" value="Chromosome"/>
</dbReference>
<dbReference type="SUPFAM" id="SSF81606">
    <property type="entry name" value="PP2C-like"/>
    <property type="match status" value="1"/>
</dbReference>
<dbReference type="EC" id="3.1.3.3" evidence="4"/>
<dbReference type="PANTHER" id="PTHR43156:SF2">
    <property type="entry name" value="STAGE II SPORULATION PROTEIN E"/>
    <property type="match status" value="1"/>
</dbReference>
<feature type="transmembrane region" description="Helical" evidence="2">
    <location>
        <begin position="177"/>
        <end position="200"/>
    </location>
</feature>
<feature type="transmembrane region" description="Helical" evidence="2">
    <location>
        <begin position="20"/>
        <end position="42"/>
    </location>
</feature>
<dbReference type="KEGG" id="aagg:ETAA8_17170"/>
<dbReference type="Pfam" id="PF00672">
    <property type="entry name" value="HAMP"/>
    <property type="match status" value="1"/>
</dbReference>
<name>A0A517Y8T7_9BACT</name>
<dbReference type="Pfam" id="PF07228">
    <property type="entry name" value="SpoIIE"/>
    <property type="match status" value="1"/>
</dbReference>
<protein>
    <submittedName>
        <fullName evidence="4">Phosphoserine phosphatase RsbP</fullName>
        <ecNumber evidence="4">3.1.3.3</ecNumber>
    </submittedName>
</protein>
<dbReference type="SMART" id="SM00304">
    <property type="entry name" value="HAMP"/>
    <property type="match status" value="1"/>
</dbReference>
<dbReference type="AlphaFoldDB" id="A0A517Y8T7"/>
<dbReference type="SUPFAM" id="SSF158472">
    <property type="entry name" value="HAMP domain-like"/>
    <property type="match status" value="1"/>
</dbReference>
<dbReference type="InterPro" id="IPR052016">
    <property type="entry name" value="Bact_Sigma-Reg"/>
</dbReference>
<reference evidence="4 5" key="1">
    <citation type="submission" date="2019-02" db="EMBL/GenBank/DDBJ databases">
        <title>Deep-cultivation of Planctomycetes and their phenomic and genomic characterization uncovers novel biology.</title>
        <authorList>
            <person name="Wiegand S."/>
            <person name="Jogler M."/>
            <person name="Boedeker C."/>
            <person name="Pinto D."/>
            <person name="Vollmers J."/>
            <person name="Rivas-Marin E."/>
            <person name="Kohn T."/>
            <person name="Peeters S.H."/>
            <person name="Heuer A."/>
            <person name="Rast P."/>
            <person name="Oberbeckmann S."/>
            <person name="Bunk B."/>
            <person name="Jeske O."/>
            <person name="Meyerdierks A."/>
            <person name="Storesund J.E."/>
            <person name="Kallscheuer N."/>
            <person name="Luecker S."/>
            <person name="Lage O.M."/>
            <person name="Pohl T."/>
            <person name="Merkel B.J."/>
            <person name="Hornburger P."/>
            <person name="Mueller R.-W."/>
            <person name="Bruemmer F."/>
            <person name="Labrenz M."/>
            <person name="Spormann A.M."/>
            <person name="Op den Camp H."/>
            <person name="Overmann J."/>
            <person name="Amann R."/>
            <person name="Jetten M.S.M."/>
            <person name="Mascher T."/>
            <person name="Medema M.H."/>
            <person name="Devos D.P."/>
            <person name="Kaster A.-K."/>
            <person name="Ovreas L."/>
            <person name="Rohde M."/>
            <person name="Galperin M.Y."/>
            <person name="Jogler C."/>
        </authorList>
    </citation>
    <scope>NUCLEOTIDE SEQUENCE [LARGE SCALE GENOMIC DNA]</scope>
    <source>
        <strain evidence="4 5">ETA_A8</strain>
    </source>
</reference>
<keyword evidence="5" id="KW-1185">Reference proteome</keyword>
<dbReference type="GO" id="GO:0016020">
    <property type="term" value="C:membrane"/>
    <property type="evidence" value="ECO:0007669"/>
    <property type="project" value="InterPro"/>
</dbReference>
<dbReference type="InterPro" id="IPR036457">
    <property type="entry name" value="PPM-type-like_dom_sf"/>
</dbReference>
<evidence type="ECO:0000256" key="2">
    <source>
        <dbReference type="SAM" id="Phobius"/>
    </source>
</evidence>
<evidence type="ECO:0000259" key="3">
    <source>
        <dbReference type="PROSITE" id="PS50885"/>
    </source>
</evidence>
<dbReference type="PANTHER" id="PTHR43156">
    <property type="entry name" value="STAGE II SPORULATION PROTEIN E-RELATED"/>
    <property type="match status" value="1"/>
</dbReference>
<dbReference type="CDD" id="cd06225">
    <property type="entry name" value="HAMP"/>
    <property type="match status" value="1"/>
</dbReference>
<gene>
    <name evidence="4" type="primary">rsbP_2</name>
    <name evidence="4" type="ORF">ETAA8_17170</name>
</gene>
<evidence type="ECO:0000313" key="4">
    <source>
        <dbReference type="EMBL" id="QDU26636.1"/>
    </source>
</evidence>
<dbReference type="GO" id="GO:0007165">
    <property type="term" value="P:signal transduction"/>
    <property type="evidence" value="ECO:0007669"/>
    <property type="project" value="InterPro"/>
</dbReference>
<feature type="domain" description="HAMP" evidence="3">
    <location>
        <begin position="196"/>
        <end position="248"/>
    </location>
</feature>
<dbReference type="OrthoDB" id="247273at2"/>
<dbReference type="InterPro" id="IPR003660">
    <property type="entry name" value="HAMP_dom"/>
</dbReference>
<dbReference type="Gene3D" id="6.10.340.10">
    <property type="match status" value="1"/>
</dbReference>
<keyword evidence="2" id="KW-0812">Transmembrane</keyword>
<dbReference type="SMART" id="SM00331">
    <property type="entry name" value="PP2C_SIG"/>
    <property type="match status" value="1"/>
</dbReference>
<dbReference type="Gene3D" id="3.60.40.10">
    <property type="entry name" value="PPM-type phosphatase domain"/>
    <property type="match status" value="1"/>
</dbReference>
<dbReference type="PROSITE" id="PS50885">
    <property type="entry name" value="HAMP"/>
    <property type="match status" value="1"/>
</dbReference>
<dbReference type="GO" id="GO:0016791">
    <property type="term" value="F:phosphatase activity"/>
    <property type="evidence" value="ECO:0007669"/>
    <property type="project" value="TreeGrafter"/>
</dbReference>
<sequence length="491" mass="53709">MHLMLPAKLPTFLDPRTLRGRVTLVLNGTLIILLGLFLFIDFQRDFADRLRLMRTALDEQARLIEPGIFEHLAISRDSAQEFLNATHLRMNDVEHSRHWIAVHTPQEWLTIGVPEPLQVSVASSLNKVSRGELKLEEAFDGEFLVGSHSGSDFEILVAETYQEVEAGIWSDLRRHTWGVGLILLVGIATLNLVMNAGFLGPLNSLAVAARAVGKGDFGSKIQTVGIRELDYLGAAFNGMREQLADVEKNRATQMHTARLIQEHLLPKSVSVAGFKVAYLFRPTEAIGGDYFDILPLKHGGSIIAIADASGHGVPAALVAAIVKVLLLDAVEYISDPAKILRLIDKRINSLDIPEAFVTMQLVRLFPGTEYIDYASAGHISAWIIQDQIHCLALPSTGPLLGAGIDVGWQTERVAFQNGNRLLLLTDGVIEASLPEGDAFGEARLCETLRGSISAGPDEALGRLHQQLQKHMNGQECIDDVSVILVDPIQST</sequence>
<organism evidence="4 5">
    <name type="scientific">Anatilimnocola aggregata</name>
    <dbReference type="NCBI Taxonomy" id="2528021"/>
    <lineage>
        <taxon>Bacteria</taxon>
        <taxon>Pseudomonadati</taxon>
        <taxon>Planctomycetota</taxon>
        <taxon>Planctomycetia</taxon>
        <taxon>Pirellulales</taxon>
        <taxon>Pirellulaceae</taxon>
        <taxon>Anatilimnocola</taxon>
    </lineage>
</organism>